<dbReference type="AlphaFoldDB" id="A0A316F686"/>
<evidence type="ECO:0000313" key="2">
    <source>
        <dbReference type="Proteomes" id="UP000245697"/>
    </source>
</evidence>
<protein>
    <submittedName>
        <fullName evidence="1">Uncharacterized protein</fullName>
    </submittedName>
</protein>
<comment type="caution">
    <text evidence="1">The sequence shown here is derived from an EMBL/GenBank/DDBJ whole genome shotgun (WGS) entry which is preliminary data.</text>
</comment>
<accession>A0A316F686</accession>
<dbReference type="Proteomes" id="UP000245697">
    <property type="component" value="Unassembled WGS sequence"/>
</dbReference>
<keyword evidence="2" id="KW-1185">Reference proteome</keyword>
<dbReference type="EMBL" id="QGGR01000022">
    <property type="protein sequence ID" value="PWK39429.1"/>
    <property type="molecule type" value="Genomic_DNA"/>
</dbReference>
<reference evidence="1 2" key="1">
    <citation type="submission" date="2018-05" db="EMBL/GenBank/DDBJ databases">
        <title>Genomic Encyclopedia of Archaeal and Bacterial Type Strains, Phase II (KMG-II): from individual species to whole genera.</title>
        <authorList>
            <person name="Goeker M."/>
        </authorList>
    </citation>
    <scope>NUCLEOTIDE SEQUENCE [LARGE SCALE GENOMIC DNA]</scope>
    <source>
        <strain evidence="1 2">DSM 45184</strain>
    </source>
</reference>
<gene>
    <name evidence="1" type="ORF">BC793_1221</name>
</gene>
<evidence type="ECO:0000313" key="1">
    <source>
        <dbReference type="EMBL" id="PWK39429.1"/>
    </source>
</evidence>
<sequence>MNVRIVAAAIFGASLLVPSSAVSAVDGYTSRFR</sequence>
<organism evidence="1 2">
    <name type="scientific">Actinoplanes xinjiangensis</name>
    <dbReference type="NCBI Taxonomy" id="512350"/>
    <lineage>
        <taxon>Bacteria</taxon>
        <taxon>Bacillati</taxon>
        <taxon>Actinomycetota</taxon>
        <taxon>Actinomycetes</taxon>
        <taxon>Micromonosporales</taxon>
        <taxon>Micromonosporaceae</taxon>
        <taxon>Actinoplanes</taxon>
    </lineage>
</organism>
<name>A0A316F686_9ACTN</name>
<proteinExistence type="predicted"/>